<gene>
    <name evidence="1" type="ORF">PISS_a2107</name>
</gene>
<accession>A0ABM6N3Y2</accession>
<dbReference type="EMBL" id="CP011030">
    <property type="protein sequence ID" value="ATC90958.1"/>
    <property type="molecule type" value="Genomic_DNA"/>
</dbReference>
<dbReference type="RefSeq" id="WP_058154876.1">
    <property type="nucleotide sequence ID" value="NZ_CP011030.1"/>
</dbReference>
<organism evidence="1 2">
    <name type="scientific">Pseudoalteromonas issachenkonii</name>
    <dbReference type="NCBI Taxonomy" id="152297"/>
    <lineage>
        <taxon>Bacteria</taxon>
        <taxon>Pseudomonadati</taxon>
        <taxon>Pseudomonadota</taxon>
        <taxon>Gammaproteobacteria</taxon>
        <taxon>Alteromonadales</taxon>
        <taxon>Pseudoalteromonadaceae</taxon>
        <taxon>Pseudoalteromonas</taxon>
    </lineage>
</organism>
<reference evidence="1 2" key="1">
    <citation type="submission" date="2015-06" db="EMBL/GenBank/DDBJ databases">
        <authorList>
            <person name="Xie B.-B."/>
            <person name="Rong J.-C."/>
            <person name="Qin Q.-L."/>
            <person name="Zhang Y.-Z."/>
        </authorList>
    </citation>
    <scope>NUCLEOTIDE SEQUENCE [LARGE SCALE GENOMIC DNA]</scope>
    <source>
        <strain evidence="1 2">KMM 3549</strain>
    </source>
</reference>
<evidence type="ECO:0000313" key="2">
    <source>
        <dbReference type="Proteomes" id="UP000217258"/>
    </source>
</evidence>
<name>A0ABM6N3Y2_9GAMM</name>
<proteinExistence type="predicted"/>
<keyword evidence="2" id="KW-1185">Reference proteome</keyword>
<sequence>MPNSHNKAQLPSNPTLKEINWFKKQINWGELPHFYHLVASSVSECESILDHGFDNAIKRIIDKRNWNLEALGIDPNELYEKESNNKPRISLHQVFTERGFELQAFPFSNDTAIDRYARHDESMEFRLWDPLTMKTVIRINQLHKFIGFYLDQGDEADKALILHSHKVVHKIIAFLQTQLNIVKVDGVTIKAFYQLCEKDSRLYTDDPSSASAPDKNKQGI</sequence>
<protein>
    <submittedName>
        <fullName evidence="1">Uncharacterized protein</fullName>
    </submittedName>
</protein>
<dbReference type="Proteomes" id="UP000217258">
    <property type="component" value="Chromosome I"/>
</dbReference>
<evidence type="ECO:0000313" key="1">
    <source>
        <dbReference type="EMBL" id="ATC90958.1"/>
    </source>
</evidence>